<keyword evidence="1" id="KW-0812">Transmembrane</keyword>
<dbReference type="AlphaFoldDB" id="A0A4Z2F0G2"/>
<sequence>MAFCSADSRWRLEVLRSFQHSRLCSPPPPPPPPPCSSSLKASMILQKQQLLSPSVPLTSIITAGSAADVHLVLQVLLEEVSSSLTTCLLTSLYHIVNILSYNYLKKRRVFIYIYIYIYIYVFIYVCIYLYIYIYVYICMYIEVLSVS</sequence>
<accession>A0A4Z2F0G2</accession>
<keyword evidence="1" id="KW-1133">Transmembrane helix</keyword>
<evidence type="ECO:0000256" key="1">
    <source>
        <dbReference type="SAM" id="Phobius"/>
    </source>
</evidence>
<comment type="caution">
    <text evidence="2">The sequence shown here is derived from an EMBL/GenBank/DDBJ whole genome shotgun (WGS) entry which is preliminary data.</text>
</comment>
<feature type="transmembrane region" description="Helical" evidence="1">
    <location>
        <begin position="111"/>
        <end position="137"/>
    </location>
</feature>
<organism evidence="2 3">
    <name type="scientific">Liparis tanakae</name>
    <name type="common">Tanaka's snailfish</name>
    <dbReference type="NCBI Taxonomy" id="230148"/>
    <lineage>
        <taxon>Eukaryota</taxon>
        <taxon>Metazoa</taxon>
        <taxon>Chordata</taxon>
        <taxon>Craniata</taxon>
        <taxon>Vertebrata</taxon>
        <taxon>Euteleostomi</taxon>
        <taxon>Actinopterygii</taxon>
        <taxon>Neopterygii</taxon>
        <taxon>Teleostei</taxon>
        <taxon>Neoteleostei</taxon>
        <taxon>Acanthomorphata</taxon>
        <taxon>Eupercaria</taxon>
        <taxon>Perciformes</taxon>
        <taxon>Cottioidei</taxon>
        <taxon>Cottales</taxon>
        <taxon>Liparidae</taxon>
        <taxon>Liparis</taxon>
    </lineage>
</organism>
<name>A0A4Z2F0G2_9TELE</name>
<keyword evidence="1" id="KW-0472">Membrane</keyword>
<reference evidence="2 3" key="1">
    <citation type="submission" date="2019-03" db="EMBL/GenBank/DDBJ databases">
        <title>First draft genome of Liparis tanakae, snailfish: a comprehensive survey of snailfish specific genes.</title>
        <authorList>
            <person name="Kim W."/>
            <person name="Song I."/>
            <person name="Jeong J.-H."/>
            <person name="Kim D."/>
            <person name="Kim S."/>
            <person name="Ryu S."/>
            <person name="Song J.Y."/>
            <person name="Lee S.K."/>
        </authorList>
    </citation>
    <scope>NUCLEOTIDE SEQUENCE [LARGE SCALE GENOMIC DNA]</scope>
    <source>
        <tissue evidence="2">Muscle</tissue>
    </source>
</reference>
<feature type="transmembrane region" description="Helical" evidence="1">
    <location>
        <begin position="55"/>
        <end position="77"/>
    </location>
</feature>
<dbReference type="Proteomes" id="UP000314294">
    <property type="component" value="Unassembled WGS sequence"/>
</dbReference>
<evidence type="ECO:0000313" key="2">
    <source>
        <dbReference type="EMBL" id="TNN34251.1"/>
    </source>
</evidence>
<protein>
    <submittedName>
        <fullName evidence="2">Uncharacterized protein</fullName>
    </submittedName>
</protein>
<keyword evidence="3" id="KW-1185">Reference proteome</keyword>
<dbReference type="EMBL" id="SRLO01002009">
    <property type="protein sequence ID" value="TNN34251.1"/>
    <property type="molecule type" value="Genomic_DNA"/>
</dbReference>
<gene>
    <name evidence="2" type="ORF">EYF80_055589</name>
</gene>
<feature type="transmembrane region" description="Helical" evidence="1">
    <location>
        <begin position="83"/>
        <end position="104"/>
    </location>
</feature>
<proteinExistence type="predicted"/>
<evidence type="ECO:0000313" key="3">
    <source>
        <dbReference type="Proteomes" id="UP000314294"/>
    </source>
</evidence>